<gene>
    <name evidence="5" type="ordered locus">M301_0433</name>
</gene>
<feature type="transmembrane region" description="Helical" evidence="3">
    <location>
        <begin position="6"/>
        <end position="22"/>
    </location>
</feature>
<dbReference type="STRING" id="666681.M301_0433"/>
<dbReference type="Gene3D" id="3.50.50.60">
    <property type="entry name" value="FAD/NAD(P)-binding domain"/>
    <property type="match status" value="2"/>
</dbReference>
<dbReference type="HOGENOM" id="CLU_635990_0_0_4"/>
<keyword evidence="3" id="KW-1133">Transmembrane helix</keyword>
<dbReference type="eggNOG" id="COG1145">
    <property type="taxonomic scope" value="Bacteria"/>
</dbReference>
<dbReference type="eggNOG" id="COG0492">
    <property type="taxonomic scope" value="Bacteria"/>
</dbReference>
<evidence type="ECO:0000256" key="2">
    <source>
        <dbReference type="ARBA" id="ARBA00023002"/>
    </source>
</evidence>
<dbReference type="Pfam" id="PF13237">
    <property type="entry name" value="Fer4_10"/>
    <property type="match status" value="1"/>
</dbReference>
<dbReference type="PROSITE" id="PS51379">
    <property type="entry name" value="4FE4S_FER_2"/>
    <property type="match status" value="2"/>
</dbReference>
<evidence type="ECO:0000256" key="1">
    <source>
        <dbReference type="ARBA" id="ARBA00022630"/>
    </source>
</evidence>
<dbReference type="SUPFAM" id="SSF51905">
    <property type="entry name" value="FAD/NAD(P)-binding domain"/>
    <property type="match status" value="1"/>
</dbReference>
<feature type="domain" description="4Fe-4S ferredoxin-type" evidence="4">
    <location>
        <begin position="79"/>
        <end position="108"/>
    </location>
</feature>
<dbReference type="KEGG" id="meh:M301_0433"/>
<keyword evidence="2" id="KW-0560">Oxidoreductase</keyword>
<dbReference type="Proteomes" id="UP000000383">
    <property type="component" value="Chromosome"/>
</dbReference>
<keyword evidence="3" id="KW-0472">Membrane</keyword>
<dbReference type="EMBL" id="CP002056">
    <property type="protein sequence ID" value="ADI28817.1"/>
    <property type="molecule type" value="Genomic_DNA"/>
</dbReference>
<dbReference type="Gene3D" id="3.30.70.20">
    <property type="match status" value="1"/>
</dbReference>
<dbReference type="InterPro" id="IPR036188">
    <property type="entry name" value="FAD/NAD-bd_sf"/>
</dbReference>
<organism evidence="5 6">
    <name type="scientific">Methylotenera versatilis (strain 301)</name>
    <dbReference type="NCBI Taxonomy" id="666681"/>
    <lineage>
        <taxon>Bacteria</taxon>
        <taxon>Pseudomonadati</taxon>
        <taxon>Pseudomonadota</taxon>
        <taxon>Betaproteobacteria</taxon>
        <taxon>Nitrosomonadales</taxon>
        <taxon>Methylophilaceae</taxon>
        <taxon>Methylotenera</taxon>
    </lineage>
</organism>
<keyword evidence="6" id="KW-1185">Reference proteome</keyword>
<evidence type="ECO:0000313" key="6">
    <source>
        <dbReference type="Proteomes" id="UP000000383"/>
    </source>
</evidence>
<reference evidence="6" key="1">
    <citation type="submission" date="2010-05" db="EMBL/GenBank/DDBJ databases">
        <title>Complete sequence of Methylotenera sp. 301.</title>
        <authorList>
            <person name="Lucas S."/>
            <person name="Copeland A."/>
            <person name="Lapidus A."/>
            <person name="Cheng J.-F."/>
            <person name="Bruce D."/>
            <person name="Goodwin L."/>
            <person name="Pitluck S."/>
            <person name="Clum A."/>
            <person name="Land M."/>
            <person name="Hauser L."/>
            <person name="Kyrpides N."/>
            <person name="Ivanova N."/>
            <person name="Chistoservova L."/>
            <person name="Kalyuzhnaya M."/>
            <person name="Woyke T."/>
        </authorList>
    </citation>
    <scope>NUCLEOTIDE SEQUENCE [LARGE SCALE GENOMIC DNA]</scope>
    <source>
        <strain evidence="6">301</strain>
    </source>
</reference>
<keyword evidence="3" id="KW-0812">Transmembrane</keyword>
<dbReference type="Pfam" id="PF13738">
    <property type="entry name" value="Pyr_redox_3"/>
    <property type="match status" value="1"/>
</dbReference>
<sequence>MSNISLILYLAPFLLVLALYMAHQRTLNRRGRERLSEARESGLTEPASIHPVIDLTKCCGSGACVKACPEKALSLINGKAVLTDPTHCIGHGACLEACPVEAIKLVFGTEKRGMDIPFVSPTFETNVSNIFIAGELGGMGLIRKAAVQGKQAIDSILTKKNEGNDYDVIIVGAGPAGLSATLAAKEQKLKYLTIEQEVSLGGAIFKYPRNKVAMTQPVTLPIIGKVEMYDISKEELLGFWLRALKEQELNVSFNERMETVDKTEKGYEVKTSKNTYQTANVLLAIGRQGTPRRLEVPGEDQAKVVYRLIDPEQYRGQHVLVVGGGDSAIEAAIALSEQPDTNVTLSYRSEAFGRVKAKNRDRLAQAEASHQINVELKSNVKEIRLDSVVMELADKEIVEIPNIAVIICAGGVLPTPFLKEIGVMVETHYGKTVRA</sequence>
<protein>
    <submittedName>
        <fullName evidence="5">FAD-dependent pyridine nucleotide-disulfide oxidoreductase</fullName>
    </submittedName>
</protein>
<dbReference type="SUPFAM" id="SSF54862">
    <property type="entry name" value="4Fe-4S ferredoxins"/>
    <property type="match status" value="1"/>
</dbReference>
<evidence type="ECO:0000313" key="5">
    <source>
        <dbReference type="EMBL" id="ADI28817.1"/>
    </source>
</evidence>
<evidence type="ECO:0000259" key="4">
    <source>
        <dbReference type="PROSITE" id="PS51379"/>
    </source>
</evidence>
<dbReference type="PANTHER" id="PTHR48105">
    <property type="entry name" value="THIOREDOXIN REDUCTASE 1-RELATED-RELATED"/>
    <property type="match status" value="1"/>
</dbReference>
<dbReference type="AlphaFoldDB" id="D7DMA6"/>
<feature type="domain" description="4Fe-4S ferredoxin-type" evidence="4">
    <location>
        <begin position="49"/>
        <end position="78"/>
    </location>
</feature>
<dbReference type="InterPro" id="IPR017896">
    <property type="entry name" value="4Fe4S_Fe-S-bd"/>
</dbReference>
<accession>D7DMA6</accession>
<keyword evidence="1" id="KW-0285">Flavoprotein</keyword>
<name>D7DMA6_METV0</name>
<proteinExistence type="predicted"/>
<dbReference type="OrthoDB" id="9808559at2"/>
<dbReference type="PRINTS" id="PR00469">
    <property type="entry name" value="PNDRDTASEII"/>
</dbReference>
<dbReference type="GO" id="GO:0016491">
    <property type="term" value="F:oxidoreductase activity"/>
    <property type="evidence" value="ECO:0007669"/>
    <property type="project" value="UniProtKB-KW"/>
</dbReference>
<dbReference type="PRINTS" id="PR00368">
    <property type="entry name" value="FADPNR"/>
</dbReference>
<evidence type="ECO:0000256" key="3">
    <source>
        <dbReference type="SAM" id="Phobius"/>
    </source>
</evidence>
<dbReference type="InterPro" id="IPR050097">
    <property type="entry name" value="Ferredoxin-NADP_redctase_2"/>
</dbReference>
<reference evidence="5 6" key="2">
    <citation type="journal article" date="2011" name="J. Bacteriol.">
        <title>Genomes of three methylotrophs from a single niche uncover genetic and metabolic divergence of Methylophilaceae.</title>
        <authorList>
            <person name="Lapidus A."/>
            <person name="Clum A."/>
            <person name="Labutti K."/>
            <person name="Kaluzhnaya M.G."/>
            <person name="Lim S."/>
            <person name="Beck D.A."/>
            <person name="Glavina Del Rio T."/>
            <person name="Nolan M."/>
            <person name="Mavromatis K."/>
            <person name="Huntemann M."/>
            <person name="Lucas S."/>
            <person name="Lidstrom M.E."/>
            <person name="Ivanova N."/>
            <person name="Chistoserdova L."/>
        </authorList>
    </citation>
    <scope>NUCLEOTIDE SEQUENCE [LARGE SCALE GENOMIC DNA]</scope>
    <source>
        <strain evidence="5 6">301</strain>
    </source>
</reference>